<dbReference type="EMBL" id="MQWA01000001">
    <property type="protein sequence ID" value="PQJ30082.1"/>
    <property type="molecule type" value="Genomic_DNA"/>
</dbReference>
<evidence type="ECO:0000313" key="1">
    <source>
        <dbReference type="EMBL" id="PQJ30082.1"/>
    </source>
</evidence>
<keyword evidence="2" id="KW-1185">Reference proteome</keyword>
<evidence type="ECO:0008006" key="3">
    <source>
        <dbReference type="Google" id="ProtNLM"/>
    </source>
</evidence>
<dbReference type="OrthoDB" id="6932697at2"/>
<name>A0A2S7U700_9BACT</name>
<sequence length="278" mass="30568">MNEQRPTELTNYPAHSLVSAEVALLEMWQGLENYHRDLVLVGGLAVHYHTKDKTQPRYRGTCTLDIDLGISLATDGGMSGSVDWDLGMLGYRPDENRRMVKRGEFGNLYIDFLTEHRPANLPGTRNVSDVTATVCPGIDRALACRKLVPITGLNRHEEEQVFHIPLCGIGPLLVLKLNAFGQRNEQDRMKDAYDILVAVSSYSEGAQAAIDGFLAEASEDNSGFAFAQQVLREHFSEDTSAGPRAACNFYLGAGGGNEEERDLLRQDLVSIALSLLGD</sequence>
<gene>
    <name evidence="1" type="ORF">BSZ32_17420</name>
</gene>
<dbReference type="RefSeq" id="WP_105044603.1">
    <property type="nucleotide sequence ID" value="NZ_MQWA01000001.1"/>
</dbReference>
<dbReference type="AlphaFoldDB" id="A0A2S7U700"/>
<comment type="caution">
    <text evidence="1">The sequence shown here is derived from an EMBL/GenBank/DDBJ whole genome shotgun (WGS) entry which is preliminary data.</text>
</comment>
<protein>
    <recommendedName>
        <fullName evidence="3">Nucleotidyltransferase</fullName>
    </recommendedName>
</protein>
<dbReference type="Proteomes" id="UP000239907">
    <property type="component" value="Unassembled WGS sequence"/>
</dbReference>
<proteinExistence type="predicted"/>
<accession>A0A2S7U700</accession>
<organism evidence="1 2">
    <name type="scientific">Rubritalea profundi</name>
    <dbReference type="NCBI Taxonomy" id="1658618"/>
    <lineage>
        <taxon>Bacteria</taxon>
        <taxon>Pseudomonadati</taxon>
        <taxon>Verrucomicrobiota</taxon>
        <taxon>Verrucomicrobiia</taxon>
        <taxon>Verrucomicrobiales</taxon>
        <taxon>Rubritaleaceae</taxon>
        <taxon>Rubritalea</taxon>
    </lineage>
</organism>
<reference evidence="1 2" key="1">
    <citation type="submission" date="2016-12" db="EMBL/GenBank/DDBJ databases">
        <title>Study of bacterial adaptation to deep sea.</title>
        <authorList>
            <person name="Song J."/>
            <person name="Yoshizawa S."/>
            <person name="Kogure K."/>
        </authorList>
    </citation>
    <scope>NUCLEOTIDE SEQUENCE [LARGE SCALE GENOMIC DNA]</scope>
    <source>
        <strain evidence="1 2">SAORIC-165</strain>
    </source>
</reference>
<evidence type="ECO:0000313" key="2">
    <source>
        <dbReference type="Proteomes" id="UP000239907"/>
    </source>
</evidence>